<feature type="domain" description="Integral membrane bound transporter" evidence="7">
    <location>
        <begin position="333"/>
        <end position="441"/>
    </location>
</feature>
<feature type="transmembrane region" description="Helical" evidence="6">
    <location>
        <begin position="329"/>
        <end position="349"/>
    </location>
</feature>
<dbReference type="Pfam" id="PF13515">
    <property type="entry name" value="FUSC_2"/>
    <property type="match status" value="1"/>
</dbReference>
<evidence type="ECO:0000313" key="9">
    <source>
        <dbReference type="Proteomes" id="UP001231924"/>
    </source>
</evidence>
<keyword evidence="4 6" id="KW-0472">Membrane</keyword>
<feature type="transmembrane region" description="Helical" evidence="6">
    <location>
        <begin position="99"/>
        <end position="116"/>
    </location>
</feature>
<feature type="transmembrane region" description="Helical" evidence="6">
    <location>
        <begin position="356"/>
        <end position="373"/>
    </location>
</feature>
<evidence type="ECO:0000313" key="8">
    <source>
        <dbReference type="EMBL" id="MDL5156242.1"/>
    </source>
</evidence>
<feature type="transmembrane region" description="Helical" evidence="6">
    <location>
        <begin position="75"/>
        <end position="92"/>
    </location>
</feature>
<protein>
    <submittedName>
        <fullName evidence="8">FUSC family protein</fullName>
    </submittedName>
</protein>
<reference evidence="8 9" key="1">
    <citation type="submission" date="2023-06" db="EMBL/GenBank/DDBJ databases">
        <title>Actinomycetospora Odt1-22.</title>
        <authorList>
            <person name="Supong K."/>
        </authorList>
    </citation>
    <scope>NUCLEOTIDE SEQUENCE [LARGE SCALE GENOMIC DNA]</scope>
    <source>
        <strain evidence="8 9">Odt1-22</strain>
    </source>
</reference>
<feature type="transmembrane region" description="Helical" evidence="6">
    <location>
        <begin position="122"/>
        <end position="143"/>
    </location>
</feature>
<name>A0ABT7M8Y2_9PSEU</name>
<gene>
    <name evidence="8" type="ORF">QRT03_09760</name>
</gene>
<dbReference type="InterPro" id="IPR049453">
    <property type="entry name" value="Memb_transporter_dom"/>
</dbReference>
<keyword evidence="2 6" id="KW-0812">Transmembrane</keyword>
<evidence type="ECO:0000256" key="4">
    <source>
        <dbReference type="ARBA" id="ARBA00023136"/>
    </source>
</evidence>
<evidence type="ECO:0000256" key="1">
    <source>
        <dbReference type="ARBA" id="ARBA00004141"/>
    </source>
</evidence>
<evidence type="ECO:0000256" key="2">
    <source>
        <dbReference type="ARBA" id="ARBA00022692"/>
    </source>
</evidence>
<evidence type="ECO:0000256" key="3">
    <source>
        <dbReference type="ARBA" id="ARBA00022989"/>
    </source>
</evidence>
<keyword evidence="9" id="KW-1185">Reference proteome</keyword>
<evidence type="ECO:0000259" key="7">
    <source>
        <dbReference type="Pfam" id="PF13515"/>
    </source>
</evidence>
<feature type="region of interest" description="Disordered" evidence="5">
    <location>
        <begin position="231"/>
        <end position="255"/>
    </location>
</feature>
<proteinExistence type="predicted"/>
<accession>A0ABT7M8Y2</accession>
<comment type="subcellular location">
    <subcellularLocation>
        <location evidence="1">Membrane</location>
        <topology evidence="1">Multi-pass membrane protein</topology>
    </subcellularLocation>
</comment>
<keyword evidence="3 6" id="KW-1133">Transmembrane helix</keyword>
<comment type="caution">
    <text evidence="8">The sequence shown here is derived from an EMBL/GenBank/DDBJ whole genome shotgun (WGS) entry which is preliminary data.</text>
</comment>
<evidence type="ECO:0000256" key="5">
    <source>
        <dbReference type="SAM" id="MobiDB-lite"/>
    </source>
</evidence>
<dbReference type="RefSeq" id="WP_286052499.1">
    <property type="nucleotide sequence ID" value="NZ_JASVWF010000002.1"/>
</dbReference>
<dbReference type="EMBL" id="JASVWF010000002">
    <property type="protein sequence ID" value="MDL5156242.1"/>
    <property type="molecule type" value="Genomic_DNA"/>
</dbReference>
<evidence type="ECO:0000256" key="6">
    <source>
        <dbReference type="SAM" id="Phobius"/>
    </source>
</evidence>
<dbReference type="Proteomes" id="UP001231924">
    <property type="component" value="Unassembled WGS sequence"/>
</dbReference>
<organism evidence="8 9">
    <name type="scientific">Actinomycetospora termitidis</name>
    <dbReference type="NCBI Taxonomy" id="3053470"/>
    <lineage>
        <taxon>Bacteria</taxon>
        <taxon>Bacillati</taxon>
        <taxon>Actinomycetota</taxon>
        <taxon>Actinomycetes</taxon>
        <taxon>Pseudonocardiales</taxon>
        <taxon>Pseudonocardiaceae</taxon>
        <taxon>Actinomycetospora</taxon>
    </lineage>
</organism>
<feature type="transmembrane region" description="Helical" evidence="6">
    <location>
        <begin position="306"/>
        <end position="323"/>
    </location>
</feature>
<sequence>MLGLFVVLVVPAFALGLLFGAGPAAIVGAFAGLFSFIGVAGGPLWSDLRALAASSPVLLVAACGPRLLAEWSRPAAFALILALVLIAGLLPLRRPGLTTLGLGLGLLTLISYGLPIGGGIPALQLVVATVAGLVVAALFRCVTGLRDPHGPARAKVAGLLDEPEPSVAGAVDLWLRDGRPTWLAAVITAAVRTRLAVATADATVRRLPVEDRAAGDRAVEAVRERARSLAAAVRAKRPSDEPPGRATPVPELEDPLRTADDALDRVAELVVRRDATPLADDDRAHHGLRAALASTDAWRSTQVRHALRTTLGVLLVLLVSLTLRPGDPLLPTLLMTTFSILQTSWGATLARARPKILGLLAGAAVAVAIILVLPPATLLPIALVALVLGLATITSRPTLGSAAMVCVSVGFSSSLRGLDPVAVLVEYGILMVVAVLVSVVVAFAVVPSRRRPDLRRRLEAAVAATVTALDALAEDAPDRTRVASAWRDAARARRDLVGEHDRLTDHQTEQLERVRLGLDDLALLATVTRTGPDDGSVPLIEARTRLLVDAPDAPSGVLSALADEVRTERRALESACP</sequence>
<feature type="transmembrane region" description="Helical" evidence="6">
    <location>
        <begin position="424"/>
        <end position="446"/>
    </location>
</feature>